<dbReference type="InterPro" id="IPR017853">
    <property type="entry name" value="GH"/>
</dbReference>
<organism evidence="5 6">
    <name type="scientific">Leuconostoc kimchii (strain IMSNU 11154 / KCTC 2386 / IH25)</name>
    <dbReference type="NCBI Taxonomy" id="762051"/>
    <lineage>
        <taxon>Bacteria</taxon>
        <taxon>Bacillati</taxon>
        <taxon>Bacillota</taxon>
        <taxon>Bacilli</taxon>
        <taxon>Lactobacillales</taxon>
        <taxon>Lactobacillaceae</taxon>
        <taxon>Leuconostoc</taxon>
    </lineage>
</organism>
<dbReference type="Gene3D" id="3.20.20.80">
    <property type="entry name" value="Glycosidases"/>
    <property type="match status" value="1"/>
</dbReference>
<dbReference type="KEGG" id="lki:LKI_06170"/>
<feature type="domain" description="Glycosyl hydrolase family 31 C-terminal" evidence="4">
    <location>
        <begin position="494"/>
        <end position="607"/>
    </location>
</feature>
<dbReference type="InterPro" id="IPR051816">
    <property type="entry name" value="Glycosyl_Hydrolase_31"/>
</dbReference>
<dbReference type="eggNOG" id="COG1501">
    <property type="taxonomic scope" value="Bacteria"/>
</dbReference>
<dbReference type="Pfam" id="PF21365">
    <property type="entry name" value="Glyco_hydro_31_3rd"/>
    <property type="match status" value="1"/>
</dbReference>
<feature type="domain" description="Glycoside hydrolase family 31 TIM barrel" evidence="3">
    <location>
        <begin position="181"/>
        <end position="483"/>
    </location>
</feature>
<dbReference type="Proteomes" id="UP000002362">
    <property type="component" value="Chromosome"/>
</dbReference>
<dbReference type="PANTHER" id="PTHR43863">
    <property type="entry name" value="HYDROLASE, PUTATIVE (AFU_ORTHOLOGUE AFUA_1G03140)-RELATED"/>
    <property type="match status" value="1"/>
</dbReference>
<dbReference type="GO" id="GO:0004553">
    <property type="term" value="F:hydrolase activity, hydrolyzing O-glycosyl compounds"/>
    <property type="evidence" value="ECO:0007669"/>
    <property type="project" value="InterPro"/>
</dbReference>
<evidence type="ECO:0000256" key="1">
    <source>
        <dbReference type="ARBA" id="ARBA00007806"/>
    </source>
</evidence>
<proteinExistence type="inferred from homology"/>
<dbReference type="HOGENOM" id="CLU_005043_1_0_9"/>
<protein>
    <submittedName>
        <fullName evidence="5">Alpha-xylosidase</fullName>
    </submittedName>
</protein>
<dbReference type="Pfam" id="PF01055">
    <property type="entry name" value="Glyco_hydro_31_2nd"/>
    <property type="match status" value="1"/>
</dbReference>
<sequence length="750" mass="87119">MSNIVQGENYRFTIITDKLIRMEYSKDNHFEDRKTQFAQNRDFGEVNYQTFDNRNGQLLEIETDYLHLYYAGGEFDASNLFIDVKYQYTLHDAKWYYGEPVHNLGGTAKTLDLTDGRMPLQDGIMSDWGFSFIDDVDSFVIDINNDFVLRHQQEADGYFFAYGRDYKTALQDFYHLSGKTPILPRYALSNWWSRYYKYSQQEYIELMDKFEDNHIPIAVSVIDMDWHRYDDFPKRFGSGWTGYSWNKKLFPNPQQFLKALKSRGKKITLNLHPAGGIRAFEDAYPAVAKRLNLDTTKEEPAVFDFDNSQFRESYFKDVHNPMEDEGVDFWWIDWQQGTSRAKNKVEPLWSLNHYHYLNHANRHDGDGIILSRYAGPGSHRYPIGFSGDTFITWSALKFQPEFTSTASNIGYTWWSHDIGGHMKGAYDPVLSLRWLQLGVFSPINRLHSSDNPFSGKEPWRYPLNVQTYMTEFLQLRAKLLPYLDSANILTHTEGKPLVEPLYYEHPNNEEAYTFKNQYYFGSELMVAPITDPQDADTQLGFVDVWLPEGEWMDIFTEMVYQGNSHADEEKLLPSTIMEGQFINGEAQVRVGRPINQMPVFAKLGAIVPMTPDYMANPETLPETIDVHVYGNKKNSYTLFEHQGQKIASIVLNITNGELTTTKKDPEGILPSKRSYNLIKHGFHTESQKDRALNDLVNKLQFAQISYEIKREVLKKAEKAVENPIKMAEFAQTLQNKSLQAMILEFVYLLQ</sequence>
<dbReference type="PATRIC" id="fig|762051.18.peg.1242"/>
<comment type="similarity">
    <text evidence="1 2">Belongs to the glycosyl hydrolase 31 family.</text>
</comment>
<evidence type="ECO:0000313" key="5">
    <source>
        <dbReference type="EMBL" id="ADG40774.1"/>
    </source>
</evidence>
<dbReference type="InterPro" id="IPR048395">
    <property type="entry name" value="Glyco_hydro_31_C"/>
</dbReference>
<evidence type="ECO:0000259" key="4">
    <source>
        <dbReference type="Pfam" id="PF21365"/>
    </source>
</evidence>
<dbReference type="SUPFAM" id="SSF51445">
    <property type="entry name" value="(Trans)glycosidases"/>
    <property type="match status" value="1"/>
</dbReference>
<dbReference type="CAZy" id="GH31">
    <property type="family name" value="Glycoside Hydrolase Family 31"/>
</dbReference>
<dbReference type="InterPro" id="IPR013780">
    <property type="entry name" value="Glyco_hydro_b"/>
</dbReference>
<dbReference type="RefSeq" id="WP_013103369.1">
    <property type="nucleotide sequence ID" value="NC_014136.1"/>
</dbReference>
<evidence type="ECO:0000313" key="6">
    <source>
        <dbReference type="Proteomes" id="UP000002362"/>
    </source>
</evidence>
<keyword evidence="2" id="KW-0378">Hydrolase</keyword>
<keyword evidence="2" id="KW-0326">Glycosidase</keyword>
<dbReference type="AlphaFoldDB" id="D5T3C5"/>
<dbReference type="InterPro" id="IPR000322">
    <property type="entry name" value="Glyco_hydro_31_TIM"/>
</dbReference>
<accession>D5T3C5</accession>
<evidence type="ECO:0000256" key="2">
    <source>
        <dbReference type="RuleBase" id="RU361185"/>
    </source>
</evidence>
<dbReference type="PANTHER" id="PTHR43863:SF2">
    <property type="entry name" value="MALTASE-GLUCOAMYLASE"/>
    <property type="match status" value="1"/>
</dbReference>
<dbReference type="OrthoDB" id="176168at2"/>
<reference evidence="5 6" key="1">
    <citation type="journal article" date="2010" name="J. Bacteriol.">
        <title>Complete genome sequence analysis of Leuconostoc kimchii IMSNU 11154.</title>
        <authorList>
            <person name="Oh H.M."/>
            <person name="Cho Y.J."/>
            <person name="Kim B.K."/>
            <person name="Roe J.H."/>
            <person name="Kang S.O."/>
            <person name="Nahm B.H."/>
            <person name="Jeong G."/>
            <person name="Han H.U."/>
            <person name="Chun J."/>
        </authorList>
    </citation>
    <scope>NUCLEOTIDE SEQUENCE [LARGE SCALE GENOMIC DNA]</scope>
    <source>
        <strain evidence="6">IMSNU 11154 / KCTC 2386 / IH25</strain>
    </source>
</reference>
<dbReference type="STRING" id="762051.LKI_06170"/>
<dbReference type="GO" id="GO:0005975">
    <property type="term" value="P:carbohydrate metabolic process"/>
    <property type="evidence" value="ECO:0007669"/>
    <property type="project" value="InterPro"/>
</dbReference>
<evidence type="ECO:0000259" key="3">
    <source>
        <dbReference type="Pfam" id="PF01055"/>
    </source>
</evidence>
<dbReference type="SUPFAM" id="SSF51011">
    <property type="entry name" value="Glycosyl hydrolase domain"/>
    <property type="match status" value="1"/>
</dbReference>
<dbReference type="CDD" id="cd06595">
    <property type="entry name" value="GH31_u1"/>
    <property type="match status" value="1"/>
</dbReference>
<dbReference type="EMBL" id="CP001758">
    <property type="protein sequence ID" value="ADG40774.1"/>
    <property type="molecule type" value="Genomic_DNA"/>
</dbReference>
<name>D5T3C5_LEUKI</name>
<gene>
    <name evidence="5" type="ordered locus">LKI_06170</name>
</gene>
<dbReference type="Gene3D" id="2.60.40.1180">
    <property type="entry name" value="Golgi alpha-mannosidase II"/>
    <property type="match status" value="2"/>
</dbReference>